<reference evidence="2 3" key="1">
    <citation type="submission" date="2016-03" db="EMBL/GenBank/DDBJ databases">
        <title>Complete genome sequence of Thermococcus profundus strain DT5432.</title>
        <authorList>
            <person name="Oger P.M."/>
        </authorList>
    </citation>
    <scope>NUCLEOTIDE SEQUENCE [LARGE SCALE GENOMIC DNA]</scope>
    <source>
        <strain evidence="2 3">DT 5432</strain>
    </source>
</reference>
<feature type="transmembrane region" description="Helical" evidence="1">
    <location>
        <begin position="114"/>
        <end position="133"/>
    </location>
</feature>
<sequence>MFLERVTRPRYKGLVFKFKDEKPEEVLRVLNEWGFSFHNLSVALSADFDVESLVLPSEKPYIYLLLFKGGEAFLAMGDRGMKRRGWPEPKKYLIKNERGVENLIRKELSPKSIIPPRLIYITFWLLVWVALLIISRGNFFLSTLISLIGLPLSYFESFLHYHIFGYCVT</sequence>
<evidence type="ECO:0000313" key="3">
    <source>
        <dbReference type="Proteomes" id="UP000250179"/>
    </source>
</evidence>
<dbReference type="GeneID" id="33319910"/>
<dbReference type="KEGG" id="tprf:A3L09_05805"/>
<evidence type="ECO:0000256" key="1">
    <source>
        <dbReference type="SAM" id="Phobius"/>
    </source>
</evidence>
<name>A0A2Z2MDN1_THEPR</name>
<proteinExistence type="predicted"/>
<organism evidence="2 3">
    <name type="scientific">Thermococcus profundus</name>
    <dbReference type="NCBI Taxonomy" id="49899"/>
    <lineage>
        <taxon>Archaea</taxon>
        <taxon>Methanobacteriati</taxon>
        <taxon>Methanobacteriota</taxon>
        <taxon>Thermococci</taxon>
        <taxon>Thermococcales</taxon>
        <taxon>Thermococcaceae</taxon>
        <taxon>Thermococcus</taxon>
    </lineage>
</organism>
<keyword evidence="1" id="KW-0472">Membrane</keyword>
<dbReference type="OrthoDB" id="103430at2157"/>
<dbReference type="AlphaFoldDB" id="A0A2Z2MDN1"/>
<keyword evidence="1" id="KW-0812">Transmembrane</keyword>
<keyword evidence="3" id="KW-1185">Reference proteome</keyword>
<evidence type="ECO:0000313" key="2">
    <source>
        <dbReference type="EMBL" id="ASJ02802.1"/>
    </source>
</evidence>
<dbReference type="RefSeq" id="WP_088858058.1">
    <property type="nucleotide sequence ID" value="NZ_CP014862.1"/>
</dbReference>
<accession>A0A2Z2MDN1</accession>
<dbReference type="EMBL" id="CP014862">
    <property type="protein sequence ID" value="ASJ02802.1"/>
    <property type="molecule type" value="Genomic_DNA"/>
</dbReference>
<keyword evidence="1" id="KW-1133">Transmembrane helix</keyword>
<gene>
    <name evidence="2" type="ORF">A3L09_05805</name>
</gene>
<feature type="transmembrane region" description="Helical" evidence="1">
    <location>
        <begin position="139"/>
        <end position="155"/>
    </location>
</feature>
<dbReference type="Proteomes" id="UP000250179">
    <property type="component" value="Chromosome"/>
</dbReference>
<protein>
    <submittedName>
        <fullName evidence="2">Uncharacterized protein</fullName>
    </submittedName>
</protein>